<dbReference type="InterPro" id="IPR036259">
    <property type="entry name" value="MFS_trans_sf"/>
</dbReference>
<proteinExistence type="inferred from homology"/>
<feature type="transmembrane region" description="Helical" evidence="4">
    <location>
        <begin position="195"/>
        <end position="219"/>
    </location>
</feature>
<dbReference type="AlphaFoldDB" id="A0A2C5Y352"/>
<dbReference type="PANTHER" id="PTHR11360">
    <property type="entry name" value="MONOCARBOXYLATE TRANSPORTER"/>
    <property type="match status" value="1"/>
</dbReference>
<keyword evidence="4" id="KW-1133">Transmembrane helix</keyword>
<dbReference type="GO" id="GO:0022857">
    <property type="term" value="F:transmembrane transporter activity"/>
    <property type="evidence" value="ECO:0007669"/>
    <property type="project" value="InterPro"/>
</dbReference>
<dbReference type="SUPFAM" id="SSF103473">
    <property type="entry name" value="MFS general substrate transporter"/>
    <property type="match status" value="1"/>
</dbReference>
<dbReference type="PROSITE" id="PS50850">
    <property type="entry name" value="MFS"/>
    <property type="match status" value="1"/>
</dbReference>
<evidence type="ECO:0000256" key="1">
    <source>
        <dbReference type="ARBA" id="ARBA00004141"/>
    </source>
</evidence>
<dbReference type="InterPro" id="IPR011701">
    <property type="entry name" value="MFS"/>
</dbReference>
<feature type="transmembrane region" description="Helical" evidence="4">
    <location>
        <begin position="431"/>
        <end position="451"/>
    </location>
</feature>
<dbReference type="Gene3D" id="1.20.1250.20">
    <property type="entry name" value="MFS general substrate transporter like domains"/>
    <property type="match status" value="2"/>
</dbReference>
<feature type="transmembrane region" description="Helical" evidence="4">
    <location>
        <begin position="355"/>
        <end position="379"/>
    </location>
</feature>
<evidence type="ECO:0000256" key="3">
    <source>
        <dbReference type="SAM" id="MobiDB-lite"/>
    </source>
</evidence>
<feature type="compositionally biased region" description="Polar residues" evidence="3">
    <location>
        <begin position="23"/>
        <end position="48"/>
    </location>
</feature>
<dbReference type="EMBL" id="NJET01000040">
    <property type="protein sequence ID" value="PHH63905.1"/>
    <property type="molecule type" value="Genomic_DNA"/>
</dbReference>
<keyword evidence="4" id="KW-0472">Membrane</keyword>
<feature type="transmembrane region" description="Helical" evidence="4">
    <location>
        <begin position="104"/>
        <end position="126"/>
    </location>
</feature>
<gene>
    <name evidence="6" type="ORF">CDD81_5353</name>
</gene>
<feature type="transmembrane region" description="Helical" evidence="4">
    <location>
        <begin position="138"/>
        <end position="156"/>
    </location>
</feature>
<sequence length="461" mass="47867">MGFNSLILSTIIDNDCRGPPTLYSEQSTETAVQRRSQHGASNNESQSSQDILEASRLADSSVPDGGYGWVVVSACAVVTWWAVGMCYSWGVIQDALVLAGVSKASTLAYVGSLSVSLISGLAIINARIMSLVGAQRSALAGIFLLGVAEVLSSFAISSLPGLFFTSGVLLGLGISLCFMVTSAMPAQYFWRRRGLANGVVFAGAGVGGAVTSLALGGLIEHLGTAWAYRILGAVTLLTGLPAAWLVKERLPIRKSNLVDWKLFRDLSFVIVFAGGAIATFPLLVPPFFLPLYSRSVGLSASTGAALVAGFNLSSAVGRVLCGFLCDCIGPLNTLLLTLLVNGLSMLTIWPATRGLALLAVFVIISGAANGGFFATMPTVVGNVFGSQRVSVAMGMIVTGWGAGYLMGAPIAGYLLDAYGGESGGLGAYRPAMFYAGSMALGACGFVTLARFRTKSSIWSKV</sequence>
<keyword evidence="7" id="KW-1185">Reference proteome</keyword>
<evidence type="ECO:0000313" key="6">
    <source>
        <dbReference type="EMBL" id="PHH63905.1"/>
    </source>
</evidence>
<keyword evidence="4" id="KW-0812">Transmembrane</keyword>
<dbReference type="PANTHER" id="PTHR11360:SF305">
    <property type="entry name" value="MAJOR FACILITATOR SUPERFAMILY (MFS) PROFILE DOMAIN-CONTAINING PROTEIN"/>
    <property type="match status" value="1"/>
</dbReference>
<reference evidence="6 7" key="1">
    <citation type="submission" date="2017-06" db="EMBL/GenBank/DDBJ databases">
        <title>Ant-infecting Ophiocordyceps genomes reveal a high diversity of potential behavioral manipulation genes and a possible major role for enterotoxins.</title>
        <authorList>
            <person name="De Bekker C."/>
            <person name="Evans H.C."/>
            <person name="Brachmann A."/>
            <person name="Hughes D.P."/>
        </authorList>
    </citation>
    <scope>NUCLEOTIDE SEQUENCE [LARGE SCALE GENOMIC DNA]</scope>
    <source>
        <strain evidence="6 7">Map64</strain>
    </source>
</reference>
<feature type="region of interest" description="Disordered" evidence="3">
    <location>
        <begin position="19"/>
        <end position="48"/>
    </location>
</feature>
<dbReference type="GO" id="GO:0016020">
    <property type="term" value="C:membrane"/>
    <property type="evidence" value="ECO:0007669"/>
    <property type="project" value="UniProtKB-SubCell"/>
</dbReference>
<evidence type="ECO:0000259" key="5">
    <source>
        <dbReference type="PROSITE" id="PS50850"/>
    </source>
</evidence>
<comment type="similarity">
    <text evidence="2">Belongs to the major facilitator superfamily. Monocarboxylate porter (TC 2.A.1.13) family.</text>
</comment>
<evidence type="ECO:0000313" key="7">
    <source>
        <dbReference type="Proteomes" id="UP000226192"/>
    </source>
</evidence>
<organism evidence="6 7">
    <name type="scientific">Ophiocordyceps australis</name>
    <dbReference type="NCBI Taxonomy" id="1399860"/>
    <lineage>
        <taxon>Eukaryota</taxon>
        <taxon>Fungi</taxon>
        <taxon>Dikarya</taxon>
        <taxon>Ascomycota</taxon>
        <taxon>Pezizomycotina</taxon>
        <taxon>Sordariomycetes</taxon>
        <taxon>Hypocreomycetidae</taxon>
        <taxon>Hypocreales</taxon>
        <taxon>Ophiocordycipitaceae</taxon>
        <taxon>Ophiocordyceps</taxon>
    </lineage>
</organism>
<feature type="transmembrane region" description="Helical" evidence="4">
    <location>
        <begin position="391"/>
        <end position="411"/>
    </location>
</feature>
<comment type="subcellular location">
    <subcellularLocation>
        <location evidence="1">Membrane</location>
        <topology evidence="1">Multi-pass membrane protein</topology>
    </subcellularLocation>
</comment>
<comment type="caution">
    <text evidence="6">The sequence shown here is derived from an EMBL/GenBank/DDBJ whole genome shotgun (WGS) entry which is preliminary data.</text>
</comment>
<feature type="transmembrane region" description="Helical" evidence="4">
    <location>
        <begin position="162"/>
        <end position="183"/>
    </location>
</feature>
<feature type="transmembrane region" description="Helical" evidence="4">
    <location>
        <begin position="266"/>
        <end position="284"/>
    </location>
</feature>
<dbReference type="Pfam" id="PF07690">
    <property type="entry name" value="MFS_1"/>
    <property type="match status" value="1"/>
</dbReference>
<evidence type="ECO:0000256" key="2">
    <source>
        <dbReference type="ARBA" id="ARBA00006727"/>
    </source>
</evidence>
<dbReference type="InterPro" id="IPR050327">
    <property type="entry name" value="Proton-linked_MCT"/>
</dbReference>
<feature type="domain" description="Major facilitator superfamily (MFS) profile" evidence="5">
    <location>
        <begin position="267"/>
        <end position="461"/>
    </location>
</feature>
<feature type="transmembrane region" description="Helical" evidence="4">
    <location>
        <begin position="304"/>
        <end position="324"/>
    </location>
</feature>
<feature type="transmembrane region" description="Helical" evidence="4">
    <location>
        <begin position="66"/>
        <end position="92"/>
    </location>
</feature>
<dbReference type="InterPro" id="IPR020846">
    <property type="entry name" value="MFS_dom"/>
</dbReference>
<accession>A0A2C5Y352</accession>
<name>A0A2C5Y352_9HYPO</name>
<evidence type="ECO:0000256" key="4">
    <source>
        <dbReference type="SAM" id="Phobius"/>
    </source>
</evidence>
<feature type="transmembrane region" description="Helical" evidence="4">
    <location>
        <begin position="331"/>
        <end position="349"/>
    </location>
</feature>
<dbReference type="Proteomes" id="UP000226192">
    <property type="component" value="Unassembled WGS sequence"/>
</dbReference>
<feature type="transmembrane region" description="Helical" evidence="4">
    <location>
        <begin position="225"/>
        <end position="246"/>
    </location>
</feature>
<protein>
    <recommendedName>
        <fullName evidence="5">Major facilitator superfamily (MFS) profile domain-containing protein</fullName>
    </recommendedName>
</protein>
<dbReference type="OrthoDB" id="6499973at2759"/>